<organism evidence="2 3">
    <name type="scientific">Dimorphilus gyrociliatus</name>
    <dbReference type="NCBI Taxonomy" id="2664684"/>
    <lineage>
        <taxon>Eukaryota</taxon>
        <taxon>Metazoa</taxon>
        <taxon>Spiralia</taxon>
        <taxon>Lophotrochozoa</taxon>
        <taxon>Annelida</taxon>
        <taxon>Polychaeta</taxon>
        <taxon>Polychaeta incertae sedis</taxon>
        <taxon>Dinophilidae</taxon>
        <taxon>Dimorphilus</taxon>
    </lineage>
</organism>
<protein>
    <submittedName>
        <fullName evidence="2">DgyrCDS13265</fullName>
    </submittedName>
</protein>
<sequence length="141" mass="16078">MDRKFDVDKDKKDSAKLDDIELTTNGTLDKKIKSKMSVTETTGVSGYSNAGFSKSEADSDSWPEEDREKKDVALDMDDGDFDDENFKDEELKKKLTPEEEKILEVLREVVRRCTNPDPMKRPTAAEVLEMLNKCPVPQEQD</sequence>
<accession>A0A7I8WA63</accession>
<dbReference type="EMBL" id="CAJFCJ010000024">
    <property type="protein sequence ID" value="CAD5125025.1"/>
    <property type="molecule type" value="Genomic_DNA"/>
</dbReference>
<dbReference type="InterPro" id="IPR011009">
    <property type="entry name" value="Kinase-like_dom_sf"/>
</dbReference>
<keyword evidence="3" id="KW-1185">Reference proteome</keyword>
<dbReference type="SUPFAM" id="SSF56112">
    <property type="entry name" value="Protein kinase-like (PK-like)"/>
    <property type="match status" value="1"/>
</dbReference>
<feature type="compositionally biased region" description="Polar residues" evidence="1">
    <location>
        <begin position="36"/>
        <end position="52"/>
    </location>
</feature>
<name>A0A7I8WA63_9ANNE</name>
<evidence type="ECO:0000313" key="3">
    <source>
        <dbReference type="Proteomes" id="UP000549394"/>
    </source>
</evidence>
<evidence type="ECO:0000313" key="2">
    <source>
        <dbReference type="EMBL" id="CAD5125025.1"/>
    </source>
</evidence>
<comment type="caution">
    <text evidence="2">The sequence shown here is derived from an EMBL/GenBank/DDBJ whole genome shotgun (WGS) entry which is preliminary data.</text>
</comment>
<reference evidence="2 3" key="1">
    <citation type="submission" date="2020-08" db="EMBL/GenBank/DDBJ databases">
        <authorList>
            <person name="Hejnol A."/>
        </authorList>
    </citation>
    <scope>NUCLEOTIDE SEQUENCE [LARGE SCALE GENOMIC DNA]</scope>
</reference>
<dbReference type="OrthoDB" id="6432758at2759"/>
<feature type="compositionally biased region" description="Acidic residues" evidence="1">
    <location>
        <begin position="74"/>
        <end position="84"/>
    </location>
</feature>
<gene>
    <name evidence="2" type="ORF">DGYR_LOCUS12478</name>
</gene>
<dbReference type="Proteomes" id="UP000549394">
    <property type="component" value="Unassembled WGS sequence"/>
</dbReference>
<proteinExistence type="predicted"/>
<dbReference type="AlphaFoldDB" id="A0A7I8WA63"/>
<evidence type="ECO:0000256" key="1">
    <source>
        <dbReference type="SAM" id="MobiDB-lite"/>
    </source>
</evidence>
<feature type="compositionally biased region" description="Basic and acidic residues" evidence="1">
    <location>
        <begin position="1"/>
        <end position="19"/>
    </location>
</feature>
<feature type="region of interest" description="Disordered" evidence="1">
    <location>
        <begin position="1"/>
        <end position="20"/>
    </location>
</feature>
<feature type="region of interest" description="Disordered" evidence="1">
    <location>
        <begin position="34"/>
        <end position="84"/>
    </location>
</feature>
<dbReference type="Gene3D" id="1.10.510.10">
    <property type="entry name" value="Transferase(Phosphotransferase) domain 1"/>
    <property type="match status" value="1"/>
</dbReference>
<feature type="compositionally biased region" description="Basic and acidic residues" evidence="1">
    <location>
        <begin position="64"/>
        <end position="73"/>
    </location>
</feature>